<gene>
    <name evidence="1" type="ORF">MELLADRAFT_69871</name>
</gene>
<proteinExistence type="predicted"/>
<organism evidence="2">
    <name type="scientific">Melampsora larici-populina (strain 98AG31 / pathotype 3-4-7)</name>
    <name type="common">Poplar leaf rust fungus</name>
    <dbReference type="NCBI Taxonomy" id="747676"/>
    <lineage>
        <taxon>Eukaryota</taxon>
        <taxon>Fungi</taxon>
        <taxon>Dikarya</taxon>
        <taxon>Basidiomycota</taxon>
        <taxon>Pucciniomycotina</taxon>
        <taxon>Pucciniomycetes</taxon>
        <taxon>Pucciniales</taxon>
        <taxon>Melampsoraceae</taxon>
        <taxon>Melampsora</taxon>
    </lineage>
</organism>
<protein>
    <submittedName>
        <fullName evidence="1">Uncharacterized protein</fullName>
    </submittedName>
</protein>
<dbReference type="GeneID" id="18931344"/>
<dbReference type="OrthoDB" id="10535141at2759"/>
<name>F4SCL0_MELLP</name>
<dbReference type="VEuPathDB" id="FungiDB:MELLADRAFT_69871"/>
<evidence type="ECO:0000313" key="2">
    <source>
        <dbReference type="Proteomes" id="UP000001072"/>
    </source>
</evidence>
<dbReference type="Proteomes" id="UP000001072">
    <property type="component" value="Unassembled WGS sequence"/>
</dbReference>
<accession>F4SCL0</accession>
<dbReference type="AlphaFoldDB" id="F4SCL0"/>
<dbReference type="InParanoid" id="F4SCL0"/>
<sequence>MSVRIDHDDILKREERVELPNENSNKDKDNHEIFKANEEQWEIHIKILQIQIHNLKMWNRINQDLMKKIFIEVDSYTLLTNYYRFVPFGDHIHELVENDPDVKL</sequence>
<dbReference type="RefSeq" id="XP_007419120.1">
    <property type="nucleotide sequence ID" value="XM_007419058.1"/>
</dbReference>
<dbReference type="EMBL" id="GL883212">
    <property type="protein sequence ID" value="EGF97618.1"/>
    <property type="molecule type" value="Genomic_DNA"/>
</dbReference>
<dbReference type="KEGG" id="mlr:MELLADRAFT_69871"/>
<reference evidence="2" key="1">
    <citation type="journal article" date="2011" name="Proc. Natl. Acad. Sci. U.S.A.">
        <title>Obligate biotrophy features unraveled by the genomic analysis of rust fungi.</title>
        <authorList>
            <person name="Duplessis S."/>
            <person name="Cuomo C.A."/>
            <person name="Lin Y.-C."/>
            <person name="Aerts A."/>
            <person name="Tisserant E."/>
            <person name="Veneault-Fourrey C."/>
            <person name="Joly D.L."/>
            <person name="Hacquard S."/>
            <person name="Amselem J."/>
            <person name="Cantarel B.L."/>
            <person name="Chiu R."/>
            <person name="Coutinho P.M."/>
            <person name="Feau N."/>
            <person name="Field M."/>
            <person name="Frey P."/>
            <person name="Gelhaye E."/>
            <person name="Goldberg J."/>
            <person name="Grabherr M.G."/>
            <person name="Kodira C.D."/>
            <person name="Kohler A."/>
            <person name="Kuees U."/>
            <person name="Lindquist E.A."/>
            <person name="Lucas S.M."/>
            <person name="Mago R."/>
            <person name="Mauceli E."/>
            <person name="Morin E."/>
            <person name="Murat C."/>
            <person name="Pangilinan J.L."/>
            <person name="Park R."/>
            <person name="Pearson M."/>
            <person name="Quesneville H."/>
            <person name="Rouhier N."/>
            <person name="Sakthikumar S."/>
            <person name="Salamov A.A."/>
            <person name="Schmutz J."/>
            <person name="Selles B."/>
            <person name="Shapiro H."/>
            <person name="Tanguay P."/>
            <person name="Tuskan G.A."/>
            <person name="Henrissat B."/>
            <person name="Van de Peer Y."/>
            <person name="Rouze P."/>
            <person name="Ellis J.G."/>
            <person name="Dodds P.N."/>
            <person name="Schein J.E."/>
            <person name="Zhong S."/>
            <person name="Hamelin R.C."/>
            <person name="Grigoriev I.V."/>
            <person name="Szabo L.J."/>
            <person name="Martin F."/>
        </authorList>
    </citation>
    <scope>NUCLEOTIDE SEQUENCE [LARGE SCALE GENOMIC DNA]</scope>
    <source>
        <strain evidence="2">98AG31 / pathotype 3-4-7</strain>
    </source>
</reference>
<evidence type="ECO:0000313" key="1">
    <source>
        <dbReference type="EMBL" id="EGF97618.1"/>
    </source>
</evidence>
<dbReference type="HOGENOM" id="CLU_2250711_0_0_1"/>
<keyword evidence="2" id="KW-1185">Reference proteome</keyword>